<dbReference type="GO" id="GO:0070125">
    <property type="term" value="P:mitochondrial translational elongation"/>
    <property type="evidence" value="ECO:0000318"/>
    <property type="project" value="GO_Central"/>
</dbReference>
<dbReference type="InterPro" id="IPR036402">
    <property type="entry name" value="EF-Ts_dimer_sf"/>
</dbReference>
<dbReference type="Pfam" id="PF25025">
    <property type="entry name" value="EF-Ts_N"/>
    <property type="match status" value="1"/>
</dbReference>
<dbReference type="FunCoup" id="W5MHX6">
    <property type="interactions" value="1511"/>
</dbReference>
<dbReference type="HAMAP" id="MF_00050">
    <property type="entry name" value="EF_Ts"/>
    <property type="match status" value="1"/>
</dbReference>
<gene>
    <name evidence="5" type="primary">TSFM</name>
</gene>
<dbReference type="STRING" id="7918.ENSLOCP00000007985"/>
<comment type="function">
    <text evidence="5">Associates with the EF-Tu.GDP complex and induces the exchange of GDP to GTP. It remains bound to the aminoacyl-tRNA.EF-Tu.GTP complex up to the GTP hydrolysis stage on the ribosome.</text>
</comment>
<dbReference type="GeneTree" id="ENSGT00390000016293"/>
<dbReference type="InParanoid" id="W5MHX6"/>
<evidence type="ECO:0000256" key="4">
    <source>
        <dbReference type="ARBA" id="ARBA00023128"/>
    </source>
</evidence>
<reference evidence="8" key="1">
    <citation type="submission" date="2011-12" db="EMBL/GenBank/DDBJ databases">
        <title>The Draft Genome of Lepisosteus oculatus.</title>
        <authorList>
            <consortium name="The Broad Institute Genome Assembly &amp; Analysis Group"/>
            <consortium name="Computational R&amp;D Group"/>
            <consortium name="and Sequencing Platform"/>
            <person name="Di Palma F."/>
            <person name="Alfoldi J."/>
            <person name="Johnson J."/>
            <person name="Berlin A."/>
            <person name="Gnerre S."/>
            <person name="Jaffe D."/>
            <person name="MacCallum I."/>
            <person name="Young S."/>
            <person name="Walker B.J."/>
            <person name="Lander E.S."/>
            <person name="Lindblad-Toh K."/>
        </authorList>
    </citation>
    <scope>NUCLEOTIDE SEQUENCE [LARGE SCALE GENOMIC DNA]</scope>
</reference>
<dbReference type="EMBL" id="AHAT01018903">
    <property type="status" value="NOT_ANNOTATED_CDS"/>
    <property type="molecule type" value="Genomic_DNA"/>
</dbReference>
<comment type="similarity">
    <text evidence="1 5">Belongs to the EF-Ts family.</text>
</comment>
<keyword evidence="8" id="KW-1185">Reference proteome</keyword>
<keyword evidence="4 5" id="KW-0496">Mitochondrion</keyword>
<evidence type="ECO:0000256" key="2">
    <source>
        <dbReference type="ARBA" id="ARBA00022768"/>
    </source>
</evidence>
<dbReference type="SUPFAM" id="SSF46934">
    <property type="entry name" value="UBA-like"/>
    <property type="match status" value="1"/>
</dbReference>
<dbReference type="EMBL" id="AHAT01018905">
    <property type="status" value="NOT_ANNOTATED_CDS"/>
    <property type="molecule type" value="Genomic_DNA"/>
</dbReference>
<dbReference type="Gene3D" id="3.30.479.20">
    <property type="entry name" value="Elongation factor Ts, dimerisation domain"/>
    <property type="match status" value="2"/>
</dbReference>
<feature type="domain" description="Translation elongation factor EFTs/EF1B dimerisation" evidence="6">
    <location>
        <begin position="112"/>
        <end position="144"/>
    </location>
</feature>
<dbReference type="GO" id="GO:0003746">
    <property type="term" value="F:translation elongation factor activity"/>
    <property type="evidence" value="ECO:0000318"/>
    <property type="project" value="GO_Central"/>
</dbReference>
<dbReference type="PROSITE" id="PS01127">
    <property type="entry name" value="EF_TS_2"/>
    <property type="match status" value="1"/>
</dbReference>
<name>W5MHX6_LEPOC</name>
<dbReference type="PROSITE" id="PS01126">
    <property type="entry name" value="EF_TS_1"/>
    <property type="match status" value="1"/>
</dbReference>
<dbReference type="Proteomes" id="UP000018468">
    <property type="component" value="Linkage group LG4"/>
</dbReference>
<dbReference type="InterPro" id="IPR014039">
    <property type="entry name" value="Transl_elong_EFTs/EF1B_dimer"/>
</dbReference>
<reference evidence="7" key="3">
    <citation type="submission" date="2025-09" db="UniProtKB">
        <authorList>
            <consortium name="Ensembl"/>
        </authorList>
    </citation>
    <scope>IDENTIFICATION</scope>
</reference>
<dbReference type="AlphaFoldDB" id="W5MHX6"/>
<protein>
    <recommendedName>
        <fullName evidence="5">Elongation factor Ts, mitochondrial</fullName>
        <shortName evidence="5">EF-Ts</shortName>
        <shortName evidence="5">EF-TsMt</shortName>
    </recommendedName>
</protein>
<dbReference type="InterPro" id="IPR009060">
    <property type="entry name" value="UBA-like_sf"/>
</dbReference>
<proteinExistence type="inferred from homology"/>
<dbReference type="Ensembl" id="ENSLOCT00000007995.1">
    <property type="protein sequence ID" value="ENSLOCP00000007985.1"/>
    <property type="gene ID" value="ENSLOCG00000006608.1"/>
</dbReference>
<organism evidence="7 8">
    <name type="scientific">Lepisosteus oculatus</name>
    <name type="common">Spotted gar</name>
    <dbReference type="NCBI Taxonomy" id="7918"/>
    <lineage>
        <taxon>Eukaryota</taxon>
        <taxon>Metazoa</taxon>
        <taxon>Chordata</taxon>
        <taxon>Craniata</taxon>
        <taxon>Vertebrata</taxon>
        <taxon>Euteleostomi</taxon>
        <taxon>Actinopterygii</taxon>
        <taxon>Neopterygii</taxon>
        <taxon>Holostei</taxon>
        <taxon>Semionotiformes</taxon>
        <taxon>Lepisosteidae</taxon>
        <taxon>Lepisosteus</taxon>
    </lineage>
</organism>
<dbReference type="EMBL" id="AHAT01018904">
    <property type="status" value="NOT_ANNOTATED_CDS"/>
    <property type="molecule type" value="Genomic_DNA"/>
</dbReference>
<dbReference type="HOGENOM" id="CLU_047155_4_0_1"/>
<dbReference type="FunFam" id="1.10.8.10:FF:000031">
    <property type="entry name" value="Elongation factor Ts, mitochondrial"/>
    <property type="match status" value="1"/>
</dbReference>
<evidence type="ECO:0000256" key="1">
    <source>
        <dbReference type="ARBA" id="ARBA00005532"/>
    </source>
</evidence>
<dbReference type="InterPro" id="IPR018101">
    <property type="entry name" value="Transl_elong_Ts_CS"/>
</dbReference>
<sequence length="305" mass="32955">SNVEPVMSVCSVLKAVRSDLRKVCLAQPVQSVHSGCPLLATEKALLVKLRKVTGYSFVNCKKALEKFDGDFAQAESWLHEQAQKEGWSKANKLQGRRTSQGLIGQLLGDRTAVMVEVNCETDFVARNETFQQLVHRVALATMGRHQSTAGSGSGYTKVCTSSGGGGGGEGGQFSWLPGEIPVDFCIARRAARCLRYEWMACGSFSLCAAVWGLLVLEISHSERTGLCSLPGGIWEFWDSITVDVVGEAPETLGTPEDLPGGGDTETRLLAQSLLSQPDRTVGQYLQENGAHVLDFVRFECGEAKP</sequence>
<evidence type="ECO:0000313" key="8">
    <source>
        <dbReference type="Proteomes" id="UP000018468"/>
    </source>
</evidence>
<evidence type="ECO:0000313" key="7">
    <source>
        <dbReference type="Ensembl" id="ENSLOCP00000007985.1"/>
    </source>
</evidence>
<reference evidence="7" key="2">
    <citation type="submission" date="2025-08" db="UniProtKB">
        <authorList>
            <consortium name="Ensembl"/>
        </authorList>
    </citation>
    <scope>IDENTIFICATION</scope>
</reference>
<dbReference type="Pfam" id="PF00889">
    <property type="entry name" value="EF_TS"/>
    <property type="match status" value="1"/>
</dbReference>
<dbReference type="CDD" id="cd14275">
    <property type="entry name" value="UBA_EF-Ts"/>
    <property type="match status" value="1"/>
</dbReference>
<dbReference type="eggNOG" id="KOG1071">
    <property type="taxonomic scope" value="Eukaryota"/>
</dbReference>
<dbReference type="InterPro" id="IPR001816">
    <property type="entry name" value="Transl_elong_EFTs/EF1B"/>
</dbReference>
<dbReference type="SUPFAM" id="SSF54713">
    <property type="entry name" value="Elongation factor Ts (EF-Ts), dimerisation domain"/>
    <property type="match status" value="1"/>
</dbReference>
<accession>W5MHX6</accession>
<evidence type="ECO:0000256" key="5">
    <source>
        <dbReference type="HAMAP-Rule" id="MF_03135"/>
    </source>
</evidence>
<dbReference type="Gene3D" id="1.10.8.10">
    <property type="entry name" value="DNA helicase RuvA subunit, C-terminal domain"/>
    <property type="match status" value="1"/>
</dbReference>
<dbReference type="Bgee" id="ENSLOCG00000006608">
    <property type="expression patterns" value="Expressed in pharyngeal gill and 13 other cell types or tissues"/>
</dbReference>
<comment type="subcellular location">
    <subcellularLocation>
        <location evidence="5">Mitochondrion</location>
    </subcellularLocation>
</comment>
<evidence type="ECO:0000256" key="3">
    <source>
        <dbReference type="ARBA" id="ARBA00022917"/>
    </source>
</evidence>
<keyword evidence="3 5" id="KW-0648">Protein biosynthesis</keyword>
<evidence type="ECO:0000259" key="6">
    <source>
        <dbReference type="Pfam" id="PF00889"/>
    </source>
</evidence>
<dbReference type="OMA" id="VGEAPIC"/>
<dbReference type="PANTHER" id="PTHR11741">
    <property type="entry name" value="ELONGATION FACTOR TS"/>
    <property type="match status" value="1"/>
</dbReference>
<dbReference type="GO" id="GO:0005739">
    <property type="term" value="C:mitochondrion"/>
    <property type="evidence" value="ECO:0007669"/>
    <property type="project" value="UniProtKB-SubCell"/>
</dbReference>
<dbReference type="PANTHER" id="PTHR11741:SF0">
    <property type="entry name" value="ELONGATION FACTOR TS, MITOCHONDRIAL"/>
    <property type="match status" value="1"/>
</dbReference>
<keyword evidence="2 5" id="KW-0251">Elongation factor</keyword>